<dbReference type="KEGG" id="pbl:PAAG_11604"/>
<evidence type="ECO:0000313" key="2">
    <source>
        <dbReference type="Proteomes" id="UP000002059"/>
    </source>
</evidence>
<organism evidence="1 2">
    <name type="scientific">Paracoccidioides lutzii (strain ATCC MYA-826 / Pb01)</name>
    <name type="common">Paracoccidioides brasiliensis</name>
    <dbReference type="NCBI Taxonomy" id="502779"/>
    <lineage>
        <taxon>Eukaryota</taxon>
        <taxon>Fungi</taxon>
        <taxon>Dikarya</taxon>
        <taxon>Ascomycota</taxon>
        <taxon>Pezizomycotina</taxon>
        <taxon>Eurotiomycetes</taxon>
        <taxon>Eurotiomycetidae</taxon>
        <taxon>Onygenales</taxon>
        <taxon>Ajellomycetaceae</taxon>
        <taxon>Paracoccidioides</taxon>
    </lineage>
</organism>
<dbReference type="RefSeq" id="XP_015703132.1">
    <property type="nucleotide sequence ID" value="XM_015847223.1"/>
</dbReference>
<name>A0A0A2V5L8_PARBA</name>
<reference evidence="1 2" key="1">
    <citation type="journal article" date="2011" name="PLoS Genet.">
        <title>Comparative genomic analysis of human fungal pathogens causing paracoccidioidomycosis.</title>
        <authorList>
            <person name="Desjardins C.A."/>
            <person name="Champion M.D."/>
            <person name="Holder J.W."/>
            <person name="Muszewska A."/>
            <person name="Goldberg J."/>
            <person name="Bailao A.M."/>
            <person name="Brigido M.M."/>
            <person name="Ferreira M.E."/>
            <person name="Garcia A.M."/>
            <person name="Grynberg M."/>
            <person name="Gujja S."/>
            <person name="Heiman D.I."/>
            <person name="Henn M.R."/>
            <person name="Kodira C.D."/>
            <person name="Leon-Narvaez H."/>
            <person name="Longo L.V."/>
            <person name="Ma L.J."/>
            <person name="Malavazi I."/>
            <person name="Matsuo A.L."/>
            <person name="Morais F.V."/>
            <person name="Pereira M."/>
            <person name="Rodriguez-Brito S."/>
            <person name="Sakthikumar S."/>
            <person name="Salem-Izacc S.M."/>
            <person name="Sykes S.M."/>
            <person name="Teixeira M.M."/>
            <person name="Vallejo M.C."/>
            <person name="Walter M.E."/>
            <person name="Yandava C."/>
            <person name="Young S."/>
            <person name="Zeng Q."/>
            <person name="Zucker J."/>
            <person name="Felipe M.S."/>
            <person name="Goldman G.H."/>
            <person name="Haas B.J."/>
            <person name="McEwen J.G."/>
            <person name="Nino-Vega G."/>
            <person name="Puccia R."/>
            <person name="San-Blas G."/>
            <person name="Soares C.M."/>
            <person name="Birren B.W."/>
            <person name="Cuomo C.A."/>
        </authorList>
    </citation>
    <scope>NUCLEOTIDE SEQUENCE [LARGE SCALE GENOMIC DNA]</scope>
    <source>
        <strain evidence="2">ATCC MYA-826 / Pb01</strain>
    </source>
</reference>
<accession>A0A0A2V5L8</accession>
<dbReference type="EMBL" id="KN293998">
    <property type="protein sequence ID" value="KGQ01622.1"/>
    <property type="molecule type" value="Genomic_DNA"/>
</dbReference>
<evidence type="ECO:0000313" key="1">
    <source>
        <dbReference type="EMBL" id="KGQ01622.1"/>
    </source>
</evidence>
<dbReference type="HOGENOM" id="CLU_2483961_0_0_1"/>
<dbReference type="Proteomes" id="UP000002059">
    <property type="component" value="Partially assembled WGS sequence"/>
</dbReference>
<gene>
    <name evidence="1" type="ORF">PAAG_11604</name>
</gene>
<sequence length="87" mass="9786">MYGVRERRVNDELNGWESSICTTQEKQFVLVSIRGRYAESRAGPPGGPLDGVRLTPPTLLLWIDFVVHMDSIVQPQTQCEASNQLAR</sequence>
<keyword evidence="2" id="KW-1185">Reference proteome</keyword>
<dbReference type="AlphaFoldDB" id="A0A0A2V5L8"/>
<proteinExistence type="predicted"/>
<protein>
    <submittedName>
        <fullName evidence="1">Uncharacterized protein</fullName>
    </submittedName>
</protein>
<dbReference type="VEuPathDB" id="FungiDB:PAAG_11604"/>
<dbReference type="GeneID" id="26970543"/>